<dbReference type="SUPFAM" id="SSF54518">
    <property type="entry name" value="Tubby C-terminal domain-like"/>
    <property type="match status" value="1"/>
</dbReference>
<sequence length="196" mass="21421">MAIAALAPLAAPIAVNTDFIANKTETIILSTEPLSRDWRVSLHDGTPLLTIIGESMSASHRKTVSTPDGQTLYQIRRQLWSMGNTYYAERTEDGPKLWELESHSGFTGQKHKLMFNNVAAGGQPAMLDFKNRKMGGISGEVKLIDQSVANIELKRGLLKKDYYVTVAQGVDMSLLVGMVVAIEDRMKTRRAGAAGA</sequence>
<dbReference type="Gene3D" id="2.40.160.200">
    <property type="entry name" value="LURP1-related"/>
    <property type="match status" value="1"/>
</dbReference>
<dbReference type="Proteomes" id="UP000799302">
    <property type="component" value="Unassembled WGS sequence"/>
</dbReference>
<dbReference type="InterPro" id="IPR007612">
    <property type="entry name" value="LOR"/>
</dbReference>
<dbReference type="InterPro" id="IPR038595">
    <property type="entry name" value="LOR_sf"/>
</dbReference>
<dbReference type="EMBL" id="MU004237">
    <property type="protein sequence ID" value="KAF2668090.1"/>
    <property type="molecule type" value="Genomic_DNA"/>
</dbReference>
<evidence type="ECO:0000256" key="1">
    <source>
        <dbReference type="ARBA" id="ARBA00005437"/>
    </source>
</evidence>
<gene>
    <name evidence="2" type="ORF">BT63DRAFT_426919</name>
</gene>
<protein>
    <recommendedName>
        <fullName evidence="4">Tubby C-terminal-like domain-containing protein</fullName>
    </recommendedName>
</protein>
<evidence type="ECO:0008006" key="4">
    <source>
        <dbReference type="Google" id="ProtNLM"/>
    </source>
</evidence>
<dbReference type="InterPro" id="IPR025659">
    <property type="entry name" value="Tubby-like_C"/>
</dbReference>
<proteinExistence type="inferred from homology"/>
<evidence type="ECO:0000313" key="2">
    <source>
        <dbReference type="EMBL" id="KAF2668090.1"/>
    </source>
</evidence>
<dbReference type="AlphaFoldDB" id="A0A6A6U7Z5"/>
<comment type="similarity">
    <text evidence="1">Belongs to the LOR family.</text>
</comment>
<dbReference type="Pfam" id="PF04525">
    <property type="entry name" value="LOR"/>
    <property type="match status" value="1"/>
</dbReference>
<keyword evidence="3" id="KW-1185">Reference proteome</keyword>
<organism evidence="2 3">
    <name type="scientific">Microthyrium microscopicum</name>
    <dbReference type="NCBI Taxonomy" id="703497"/>
    <lineage>
        <taxon>Eukaryota</taxon>
        <taxon>Fungi</taxon>
        <taxon>Dikarya</taxon>
        <taxon>Ascomycota</taxon>
        <taxon>Pezizomycotina</taxon>
        <taxon>Dothideomycetes</taxon>
        <taxon>Dothideomycetes incertae sedis</taxon>
        <taxon>Microthyriales</taxon>
        <taxon>Microthyriaceae</taxon>
        <taxon>Microthyrium</taxon>
    </lineage>
</organism>
<evidence type="ECO:0000313" key="3">
    <source>
        <dbReference type="Proteomes" id="UP000799302"/>
    </source>
</evidence>
<reference evidence="2" key="1">
    <citation type="journal article" date="2020" name="Stud. Mycol.">
        <title>101 Dothideomycetes genomes: a test case for predicting lifestyles and emergence of pathogens.</title>
        <authorList>
            <person name="Haridas S."/>
            <person name="Albert R."/>
            <person name="Binder M."/>
            <person name="Bloem J."/>
            <person name="Labutti K."/>
            <person name="Salamov A."/>
            <person name="Andreopoulos B."/>
            <person name="Baker S."/>
            <person name="Barry K."/>
            <person name="Bills G."/>
            <person name="Bluhm B."/>
            <person name="Cannon C."/>
            <person name="Castanera R."/>
            <person name="Culley D."/>
            <person name="Daum C."/>
            <person name="Ezra D."/>
            <person name="Gonzalez J."/>
            <person name="Henrissat B."/>
            <person name="Kuo A."/>
            <person name="Liang C."/>
            <person name="Lipzen A."/>
            <person name="Lutzoni F."/>
            <person name="Magnuson J."/>
            <person name="Mondo S."/>
            <person name="Nolan M."/>
            <person name="Ohm R."/>
            <person name="Pangilinan J."/>
            <person name="Park H.-J."/>
            <person name="Ramirez L."/>
            <person name="Alfaro M."/>
            <person name="Sun H."/>
            <person name="Tritt A."/>
            <person name="Yoshinaga Y."/>
            <person name="Zwiers L.-H."/>
            <person name="Turgeon B."/>
            <person name="Goodwin S."/>
            <person name="Spatafora J."/>
            <person name="Crous P."/>
            <person name="Grigoriev I."/>
        </authorList>
    </citation>
    <scope>NUCLEOTIDE SEQUENCE</scope>
    <source>
        <strain evidence="2">CBS 115976</strain>
    </source>
</reference>
<dbReference type="OrthoDB" id="97518at2759"/>
<name>A0A6A6U7Z5_9PEZI</name>
<accession>A0A6A6U7Z5</accession>